<evidence type="ECO:0000256" key="11">
    <source>
        <dbReference type="ARBA" id="ARBA00029774"/>
    </source>
</evidence>
<comment type="subcellular location">
    <subcellularLocation>
        <location evidence="1 13">Cytoplasm</location>
    </subcellularLocation>
</comment>
<evidence type="ECO:0000256" key="12">
    <source>
        <dbReference type="ARBA" id="ARBA00048366"/>
    </source>
</evidence>
<feature type="binding site" evidence="14">
    <location>
        <position position="108"/>
    </location>
    <ligand>
        <name>L-threonine</name>
        <dbReference type="ChEBI" id="CHEBI:57926"/>
    </ligand>
</feature>
<comment type="similarity">
    <text evidence="2 13">Belongs to the SUA5 family.</text>
</comment>
<dbReference type="InterPro" id="IPR017945">
    <property type="entry name" value="DHBP_synth_RibB-like_a/b_dom"/>
</dbReference>
<dbReference type="EC" id="2.7.7.87" evidence="3 13"/>
<evidence type="ECO:0000256" key="4">
    <source>
        <dbReference type="ARBA" id="ARBA00015492"/>
    </source>
</evidence>
<feature type="binding site" evidence="14">
    <location>
        <position position="183"/>
    </location>
    <ligand>
        <name>ATP</name>
        <dbReference type="ChEBI" id="CHEBI:30616"/>
    </ligand>
</feature>
<proteinExistence type="inferred from homology"/>
<dbReference type="Proteomes" id="UP000460298">
    <property type="component" value="Unassembled WGS sequence"/>
</dbReference>
<evidence type="ECO:0000256" key="5">
    <source>
        <dbReference type="ARBA" id="ARBA00022490"/>
    </source>
</evidence>
<dbReference type="InterPro" id="IPR050156">
    <property type="entry name" value="TC-AMP_synthase_SUA5"/>
</dbReference>
<feature type="binding site" evidence="14">
    <location>
        <position position="130"/>
    </location>
    <ligand>
        <name>ATP</name>
        <dbReference type="ChEBI" id="CHEBI:30616"/>
    </ligand>
</feature>
<keyword evidence="5 13" id="KW-0963">Cytoplasm</keyword>
<feature type="binding site" evidence="14">
    <location>
        <position position="138"/>
    </location>
    <ligand>
        <name>ATP</name>
        <dbReference type="ChEBI" id="CHEBI:30616"/>
    </ligand>
</feature>
<dbReference type="GO" id="GO:0006450">
    <property type="term" value="P:regulation of translational fidelity"/>
    <property type="evidence" value="ECO:0007669"/>
    <property type="project" value="TreeGrafter"/>
</dbReference>
<feature type="binding site" evidence="14">
    <location>
        <position position="128"/>
    </location>
    <ligand>
        <name>L-threonine</name>
        <dbReference type="ChEBI" id="CHEBI:57926"/>
    </ligand>
</feature>
<feature type="binding site" evidence="14">
    <location>
        <position position="25"/>
    </location>
    <ligand>
        <name>L-threonine</name>
        <dbReference type="ChEBI" id="CHEBI:57926"/>
    </ligand>
</feature>
<dbReference type="Gene3D" id="3.90.870.10">
    <property type="entry name" value="DHBP synthase"/>
    <property type="match status" value="1"/>
</dbReference>
<evidence type="ECO:0000256" key="2">
    <source>
        <dbReference type="ARBA" id="ARBA00007663"/>
    </source>
</evidence>
<dbReference type="GO" id="GO:0005737">
    <property type="term" value="C:cytoplasm"/>
    <property type="evidence" value="ECO:0007669"/>
    <property type="project" value="UniProtKB-SubCell"/>
</dbReference>
<dbReference type="Pfam" id="PF03481">
    <property type="entry name" value="Sua5_C"/>
    <property type="match status" value="1"/>
</dbReference>
<keyword evidence="10 13" id="KW-0067">ATP-binding</keyword>
<feature type="compositionally biased region" description="Basic and acidic residues" evidence="15">
    <location>
        <begin position="276"/>
        <end position="305"/>
    </location>
</feature>
<dbReference type="EMBL" id="WBUI01000002">
    <property type="protein sequence ID" value="KAB2934925.1"/>
    <property type="molecule type" value="Genomic_DNA"/>
</dbReference>
<feature type="binding site" evidence="14">
    <location>
        <position position="48"/>
    </location>
    <ligand>
        <name>ATP</name>
        <dbReference type="ChEBI" id="CHEBI:30616"/>
    </ligand>
</feature>
<name>A0A833H4W0_9LEPT</name>
<keyword evidence="6 13" id="KW-0808">Transferase</keyword>
<evidence type="ECO:0000256" key="7">
    <source>
        <dbReference type="ARBA" id="ARBA00022694"/>
    </source>
</evidence>
<keyword evidence="8 13" id="KW-0548">Nucleotidyltransferase</keyword>
<dbReference type="GO" id="GO:0008033">
    <property type="term" value="P:tRNA processing"/>
    <property type="evidence" value="ECO:0007669"/>
    <property type="project" value="UniProtKB-KW"/>
</dbReference>
<evidence type="ECO:0000256" key="6">
    <source>
        <dbReference type="ARBA" id="ARBA00022679"/>
    </source>
</evidence>
<comment type="catalytic activity">
    <reaction evidence="12 13">
        <text>L-threonine + hydrogencarbonate + ATP = L-threonylcarbamoyladenylate + diphosphate + H2O</text>
        <dbReference type="Rhea" id="RHEA:36407"/>
        <dbReference type="ChEBI" id="CHEBI:15377"/>
        <dbReference type="ChEBI" id="CHEBI:17544"/>
        <dbReference type="ChEBI" id="CHEBI:30616"/>
        <dbReference type="ChEBI" id="CHEBI:33019"/>
        <dbReference type="ChEBI" id="CHEBI:57926"/>
        <dbReference type="ChEBI" id="CHEBI:73682"/>
        <dbReference type="EC" id="2.7.7.87"/>
    </reaction>
</comment>
<dbReference type="PANTHER" id="PTHR17490">
    <property type="entry name" value="SUA5"/>
    <property type="match status" value="1"/>
</dbReference>
<keyword evidence="7 13" id="KW-0819">tRNA processing</keyword>
<evidence type="ECO:0000256" key="1">
    <source>
        <dbReference type="ARBA" id="ARBA00004496"/>
    </source>
</evidence>
<comment type="caution">
    <text evidence="17">The sequence shown here is derived from an EMBL/GenBank/DDBJ whole genome shotgun (WGS) entry which is preliminary data.</text>
</comment>
<dbReference type="PROSITE" id="PS51163">
    <property type="entry name" value="YRDC"/>
    <property type="match status" value="1"/>
</dbReference>
<evidence type="ECO:0000256" key="14">
    <source>
        <dbReference type="PIRSR" id="PIRSR004930-1"/>
    </source>
</evidence>
<dbReference type="GO" id="GO:0003725">
    <property type="term" value="F:double-stranded RNA binding"/>
    <property type="evidence" value="ECO:0007669"/>
    <property type="project" value="UniProtKB-UniRule"/>
</dbReference>
<dbReference type="NCBIfam" id="TIGR00057">
    <property type="entry name" value="L-threonylcarbamoyladenylate synthase"/>
    <property type="match status" value="1"/>
</dbReference>
<dbReference type="InterPro" id="IPR005145">
    <property type="entry name" value="Sua5_C"/>
</dbReference>
<feature type="binding site" evidence="14">
    <location>
        <position position="57"/>
    </location>
    <ligand>
        <name>L-threonine</name>
        <dbReference type="ChEBI" id="CHEBI:57926"/>
    </ligand>
</feature>
<feature type="domain" description="YrdC-like" evidence="16">
    <location>
        <begin position="3"/>
        <end position="187"/>
    </location>
</feature>
<dbReference type="InterPro" id="IPR010923">
    <property type="entry name" value="T(6)A37_SUA5"/>
</dbReference>
<evidence type="ECO:0000256" key="8">
    <source>
        <dbReference type="ARBA" id="ARBA00022695"/>
    </source>
</evidence>
<dbReference type="SUPFAM" id="SSF55821">
    <property type="entry name" value="YrdC/RibB"/>
    <property type="match status" value="1"/>
</dbReference>
<evidence type="ECO:0000256" key="13">
    <source>
        <dbReference type="PIRNR" id="PIRNR004930"/>
    </source>
</evidence>
<dbReference type="PIRSF" id="PIRSF004930">
    <property type="entry name" value="Tln_factor_SUA5"/>
    <property type="match status" value="1"/>
</dbReference>
<evidence type="ECO:0000256" key="3">
    <source>
        <dbReference type="ARBA" id="ARBA00012584"/>
    </source>
</evidence>
<sequence>MKRLTMDEAVTLLRSGEIVALPTETVYGLAGRADSEESVRKIFEAKGRPAENPLICHIGSLEMLERYAVVAEDDRALLSLWPGPFTILLPKRDLPDVVTAGSHLCAFRMPAHALFLDAIQKTGVPLAAPSANRSGETSPVTAEMVETSLEGRIPGVVDGGPCSVGIESTVVLREGDRSVRILRPGAITEAQFEALGYTVVRNGAPEIDGRGLLSPGRLPVHYAPSVPLILVDRRYTPELLDRLHRYLNGESGLFHIAEQRIDIGRIDCSHPAVLRSDADSGEDRAQHPDQERGQTSERSSDQSRQEDLAAFAARLYRTLDEMSRTASVILAFSVADEGIGRAINDRLRRAASLRLIPSDTGSAP</sequence>
<evidence type="ECO:0000313" key="17">
    <source>
        <dbReference type="EMBL" id="KAB2934925.1"/>
    </source>
</evidence>
<dbReference type="GO" id="GO:0005524">
    <property type="term" value="F:ATP binding"/>
    <property type="evidence" value="ECO:0007669"/>
    <property type="project" value="UniProtKB-UniRule"/>
</dbReference>
<dbReference type="InterPro" id="IPR006070">
    <property type="entry name" value="Sua5-like_dom"/>
</dbReference>
<dbReference type="Gene3D" id="3.40.50.11030">
    <property type="entry name" value="Threonylcarbamoyl-AMP synthase, C-terminal domain"/>
    <property type="match status" value="1"/>
</dbReference>
<reference evidence="17 18" key="1">
    <citation type="submission" date="2019-10" db="EMBL/GenBank/DDBJ databases">
        <title>Extracellular Electron Transfer in a Candidatus Methanoperedens spp. Enrichment Culture.</title>
        <authorList>
            <person name="Berger S."/>
            <person name="Rangel Shaw D."/>
            <person name="Berben T."/>
            <person name="In 'T Zandt M."/>
            <person name="Frank J."/>
            <person name="Reimann J."/>
            <person name="Jetten M.S.M."/>
            <person name="Welte C.U."/>
        </authorList>
    </citation>
    <scope>NUCLEOTIDE SEQUENCE [LARGE SCALE GENOMIC DNA]</scope>
    <source>
        <strain evidence="17">SB12</strain>
    </source>
</reference>
<comment type="function">
    <text evidence="13">Required for the formation of a threonylcarbamoyl group on adenosine at position 37 (t(6)A37) in tRNAs that read codons beginning with adenine.</text>
</comment>
<keyword evidence="9 13" id="KW-0547">Nucleotide-binding</keyword>
<protein>
    <recommendedName>
        <fullName evidence="4 13">Threonylcarbamoyl-AMP synthase</fullName>
        <shortName evidence="13">TC-AMP synthase</shortName>
        <ecNumber evidence="3 13">2.7.7.87</ecNumber>
    </recommendedName>
    <alternativeName>
        <fullName evidence="11 13">L-threonylcarbamoyladenylate synthase</fullName>
    </alternativeName>
</protein>
<evidence type="ECO:0000313" key="18">
    <source>
        <dbReference type="Proteomes" id="UP000460298"/>
    </source>
</evidence>
<dbReference type="AlphaFoldDB" id="A0A833H4W0"/>
<feature type="binding site" evidence="14">
    <location>
        <position position="222"/>
    </location>
    <ligand>
        <name>ATP</name>
        <dbReference type="ChEBI" id="CHEBI:30616"/>
    </ligand>
</feature>
<dbReference type="PANTHER" id="PTHR17490:SF16">
    <property type="entry name" value="THREONYLCARBAMOYL-AMP SYNTHASE"/>
    <property type="match status" value="1"/>
</dbReference>
<feature type="binding site" evidence="14">
    <location>
        <position position="52"/>
    </location>
    <ligand>
        <name>ATP</name>
        <dbReference type="ChEBI" id="CHEBI:30616"/>
    </ligand>
</feature>
<evidence type="ECO:0000259" key="16">
    <source>
        <dbReference type="PROSITE" id="PS51163"/>
    </source>
</evidence>
<dbReference type="GO" id="GO:0061710">
    <property type="term" value="F:L-threonylcarbamoyladenylate synthase"/>
    <property type="evidence" value="ECO:0007669"/>
    <property type="project" value="UniProtKB-EC"/>
</dbReference>
<organism evidence="17 18">
    <name type="scientific">Leptonema illini</name>
    <dbReference type="NCBI Taxonomy" id="183"/>
    <lineage>
        <taxon>Bacteria</taxon>
        <taxon>Pseudomonadati</taxon>
        <taxon>Spirochaetota</taxon>
        <taxon>Spirochaetia</taxon>
        <taxon>Leptospirales</taxon>
        <taxon>Leptospiraceae</taxon>
        <taxon>Leptonema</taxon>
    </lineage>
</organism>
<evidence type="ECO:0000256" key="15">
    <source>
        <dbReference type="SAM" id="MobiDB-lite"/>
    </source>
</evidence>
<dbReference type="Pfam" id="PF01300">
    <property type="entry name" value="Sua5_yciO_yrdC"/>
    <property type="match status" value="1"/>
</dbReference>
<accession>A0A833H4W0</accession>
<evidence type="ECO:0000256" key="9">
    <source>
        <dbReference type="ARBA" id="ARBA00022741"/>
    </source>
</evidence>
<feature type="binding site" evidence="14">
    <location>
        <position position="168"/>
    </location>
    <ligand>
        <name>L-threonine</name>
        <dbReference type="ChEBI" id="CHEBI:57926"/>
    </ligand>
</feature>
<gene>
    <name evidence="17" type="ORF">F9K24_03855</name>
</gene>
<dbReference type="GO" id="GO:0000049">
    <property type="term" value="F:tRNA binding"/>
    <property type="evidence" value="ECO:0007669"/>
    <property type="project" value="TreeGrafter"/>
</dbReference>
<evidence type="ECO:0000256" key="10">
    <source>
        <dbReference type="ARBA" id="ARBA00022840"/>
    </source>
</evidence>
<dbReference type="InterPro" id="IPR038385">
    <property type="entry name" value="Sua5/YwlC_C"/>
</dbReference>
<feature type="region of interest" description="Disordered" evidence="15">
    <location>
        <begin position="274"/>
        <end position="305"/>
    </location>
</feature>